<dbReference type="GeneID" id="85385030"/>
<dbReference type="AlphaFoldDB" id="A0AAD8XJ12"/>
<evidence type="ECO:0000256" key="2">
    <source>
        <dbReference type="SAM" id="SignalP"/>
    </source>
</evidence>
<accession>A0AAD8XJ12</accession>
<evidence type="ECO:0000256" key="1">
    <source>
        <dbReference type="SAM" id="MobiDB-lite"/>
    </source>
</evidence>
<feature type="compositionally biased region" description="Polar residues" evidence="1">
    <location>
        <begin position="128"/>
        <end position="142"/>
    </location>
</feature>
<feature type="chain" id="PRO_5042079082" evidence="2">
    <location>
        <begin position="37"/>
        <end position="142"/>
    </location>
</feature>
<feature type="region of interest" description="Disordered" evidence="1">
    <location>
        <begin position="115"/>
        <end position="142"/>
    </location>
</feature>
<organism evidence="3 4">
    <name type="scientific">Glomerella acutata</name>
    <name type="common">Colletotrichum acutatum</name>
    <dbReference type="NCBI Taxonomy" id="27357"/>
    <lineage>
        <taxon>Eukaryota</taxon>
        <taxon>Fungi</taxon>
        <taxon>Dikarya</taxon>
        <taxon>Ascomycota</taxon>
        <taxon>Pezizomycotina</taxon>
        <taxon>Sordariomycetes</taxon>
        <taxon>Hypocreomycetidae</taxon>
        <taxon>Glomerellales</taxon>
        <taxon>Glomerellaceae</taxon>
        <taxon>Colletotrichum</taxon>
        <taxon>Colletotrichum acutatum species complex</taxon>
    </lineage>
</organism>
<protein>
    <submittedName>
        <fullName evidence="3">Uncharacterized protein</fullName>
    </submittedName>
</protein>
<name>A0AAD8XJ12_GLOAC</name>
<sequence>MLKPCFFCPPSAIHLPSVPLWLAAVCLLAGSLAAAGQDSSHLLPPCLLLTPPLPYINILRICPGQGISSHPTQSTRQTRQTGGIQTHRTLGGFQDVCSRCLSVARVVEERDIESDGMPSFHFTPDSGPGSNTIEATQPSAPD</sequence>
<proteinExistence type="predicted"/>
<comment type="caution">
    <text evidence="3">The sequence shown here is derived from an EMBL/GenBank/DDBJ whole genome shotgun (WGS) entry which is preliminary data.</text>
</comment>
<dbReference type="Proteomes" id="UP001244207">
    <property type="component" value="Unassembled WGS sequence"/>
</dbReference>
<dbReference type="EMBL" id="JAHMHS010000016">
    <property type="protein sequence ID" value="KAK1728671.1"/>
    <property type="molecule type" value="Genomic_DNA"/>
</dbReference>
<evidence type="ECO:0000313" key="4">
    <source>
        <dbReference type="Proteomes" id="UP001244207"/>
    </source>
</evidence>
<evidence type="ECO:0000313" key="3">
    <source>
        <dbReference type="EMBL" id="KAK1728671.1"/>
    </source>
</evidence>
<feature type="signal peptide" evidence="2">
    <location>
        <begin position="1"/>
        <end position="36"/>
    </location>
</feature>
<dbReference type="RefSeq" id="XP_060368726.1">
    <property type="nucleotide sequence ID" value="XM_060501131.1"/>
</dbReference>
<keyword evidence="2" id="KW-0732">Signal</keyword>
<keyword evidence="4" id="KW-1185">Reference proteome</keyword>
<gene>
    <name evidence="3" type="ORF">BDZ83DRAFT_117322</name>
</gene>
<reference evidence="3" key="1">
    <citation type="submission" date="2021-12" db="EMBL/GenBank/DDBJ databases">
        <title>Comparative genomics, transcriptomics and evolutionary studies reveal genomic signatures of adaptation to plant cell wall in hemibiotrophic fungi.</title>
        <authorList>
            <consortium name="DOE Joint Genome Institute"/>
            <person name="Baroncelli R."/>
            <person name="Diaz J.F."/>
            <person name="Benocci T."/>
            <person name="Peng M."/>
            <person name="Battaglia E."/>
            <person name="Haridas S."/>
            <person name="Andreopoulos W."/>
            <person name="Labutti K."/>
            <person name="Pangilinan J."/>
            <person name="Floch G.L."/>
            <person name="Makela M.R."/>
            <person name="Henrissat B."/>
            <person name="Grigoriev I.V."/>
            <person name="Crouch J.A."/>
            <person name="De Vries R.P."/>
            <person name="Sukno S.A."/>
            <person name="Thon M.R."/>
        </authorList>
    </citation>
    <scope>NUCLEOTIDE SEQUENCE</scope>
    <source>
        <strain evidence="3">CBS 112980</strain>
    </source>
</reference>